<sequence>MNDNFIAGYSYSEWQAIEKEFLRDYDNFSLYNKPFRELIGKVLDGETYMSFANKTHLSENMLYRLKKQVDEKDPPQRSTIISVCVGYNLDIMMAQSLLYSLGLGFNRFSKRDYAYSFLLTRCRGKSVDECNEILKKLGIESKYWLGSYAKKKRTTSK</sequence>
<gene>
    <name evidence="1" type="ORF">DXB36_03270</name>
</gene>
<dbReference type="Proteomes" id="UP000260841">
    <property type="component" value="Unassembled WGS sequence"/>
</dbReference>
<accession>A0A3E5EXA2</accession>
<proteinExistence type="predicted"/>
<dbReference type="AlphaFoldDB" id="A0A3E5EXA2"/>
<evidence type="ECO:0000313" key="1">
    <source>
        <dbReference type="EMBL" id="RGN93347.1"/>
    </source>
</evidence>
<organism evidence="1 2">
    <name type="scientific">Dorea formicigenerans</name>
    <dbReference type="NCBI Taxonomy" id="39486"/>
    <lineage>
        <taxon>Bacteria</taxon>
        <taxon>Bacillati</taxon>
        <taxon>Bacillota</taxon>
        <taxon>Clostridia</taxon>
        <taxon>Lachnospirales</taxon>
        <taxon>Lachnospiraceae</taxon>
        <taxon>Dorea</taxon>
    </lineage>
</organism>
<reference evidence="1 2" key="1">
    <citation type="submission" date="2018-08" db="EMBL/GenBank/DDBJ databases">
        <title>A genome reference for cultivated species of the human gut microbiota.</title>
        <authorList>
            <person name="Zou Y."/>
            <person name="Xue W."/>
            <person name="Luo G."/>
        </authorList>
    </citation>
    <scope>NUCLEOTIDE SEQUENCE [LARGE SCALE GENOMIC DNA]</scope>
    <source>
        <strain evidence="1 2">OM03-2</strain>
    </source>
</reference>
<dbReference type="RefSeq" id="WP_117605998.1">
    <property type="nucleotide sequence ID" value="NZ_QSVB01000002.1"/>
</dbReference>
<protein>
    <submittedName>
        <fullName evidence="1">Uncharacterized protein</fullName>
    </submittedName>
</protein>
<name>A0A3E5EXA2_9FIRM</name>
<evidence type="ECO:0000313" key="2">
    <source>
        <dbReference type="Proteomes" id="UP000260841"/>
    </source>
</evidence>
<comment type="caution">
    <text evidence="1">The sequence shown here is derived from an EMBL/GenBank/DDBJ whole genome shotgun (WGS) entry which is preliminary data.</text>
</comment>
<dbReference type="EMBL" id="QSVB01000002">
    <property type="protein sequence ID" value="RGN93347.1"/>
    <property type="molecule type" value="Genomic_DNA"/>
</dbReference>